<organism evidence="1 2">
    <name type="scientific">Pedobacter rhizosphaerae</name>
    <dbReference type="NCBI Taxonomy" id="390241"/>
    <lineage>
        <taxon>Bacteria</taxon>
        <taxon>Pseudomonadati</taxon>
        <taxon>Bacteroidota</taxon>
        <taxon>Sphingobacteriia</taxon>
        <taxon>Sphingobacteriales</taxon>
        <taxon>Sphingobacteriaceae</taxon>
        <taxon>Pedobacter</taxon>
    </lineage>
</organism>
<evidence type="ECO:0000313" key="1">
    <source>
        <dbReference type="EMBL" id="SES16055.1"/>
    </source>
</evidence>
<keyword evidence="2" id="KW-1185">Reference proteome</keyword>
<reference evidence="1 2" key="1">
    <citation type="submission" date="2016-10" db="EMBL/GenBank/DDBJ databases">
        <authorList>
            <person name="de Groot N.N."/>
        </authorList>
    </citation>
    <scope>NUCLEOTIDE SEQUENCE [LARGE SCALE GENOMIC DNA]</scope>
    <source>
        <strain evidence="1 2">DSM 18610</strain>
    </source>
</reference>
<dbReference type="Proteomes" id="UP000199572">
    <property type="component" value="Unassembled WGS sequence"/>
</dbReference>
<protein>
    <submittedName>
        <fullName evidence="1">Uncharacterized protein</fullName>
    </submittedName>
</protein>
<dbReference type="AlphaFoldDB" id="A0A1H9V2W6"/>
<gene>
    <name evidence="1" type="ORF">SAMN04488023_13712</name>
</gene>
<evidence type="ECO:0000313" key="2">
    <source>
        <dbReference type="Proteomes" id="UP000199572"/>
    </source>
</evidence>
<dbReference type="EMBL" id="FOGG01000037">
    <property type="protein sequence ID" value="SES16055.1"/>
    <property type="molecule type" value="Genomic_DNA"/>
</dbReference>
<proteinExistence type="predicted"/>
<name>A0A1H9V2W6_9SPHI</name>
<accession>A0A1H9V2W6</accession>
<sequence>MPKNDLNSLYRKAAKGSGFTKTELGSESATGKYFLAKLRHHKLIGEQISFLAPLFFYYSVKIFV</sequence>